<keyword evidence="3" id="KW-1185">Reference proteome</keyword>
<protein>
    <submittedName>
        <fullName evidence="2">Uncharacterized protein</fullName>
    </submittedName>
</protein>
<feature type="transmembrane region" description="Helical" evidence="1">
    <location>
        <begin position="106"/>
        <end position="123"/>
    </location>
</feature>
<keyword evidence="1" id="KW-1133">Transmembrane helix</keyword>
<keyword evidence="1" id="KW-0812">Transmembrane</keyword>
<gene>
    <name evidence="2" type="ORF">GCM10007391_29580</name>
</gene>
<name>A0A918JNR6_9ALTE</name>
<keyword evidence="1" id="KW-0472">Membrane</keyword>
<feature type="transmembrane region" description="Helical" evidence="1">
    <location>
        <begin position="6"/>
        <end position="27"/>
    </location>
</feature>
<evidence type="ECO:0000313" key="3">
    <source>
        <dbReference type="Proteomes" id="UP000631300"/>
    </source>
</evidence>
<evidence type="ECO:0000313" key="2">
    <source>
        <dbReference type="EMBL" id="GGW93331.1"/>
    </source>
</evidence>
<accession>A0A918JNR6</accession>
<comment type="caution">
    <text evidence="2">The sequence shown here is derived from an EMBL/GenBank/DDBJ whole genome shotgun (WGS) entry which is preliminary data.</text>
</comment>
<evidence type="ECO:0000256" key="1">
    <source>
        <dbReference type="SAM" id="Phobius"/>
    </source>
</evidence>
<organism evidence="2 3">
    <name type="scientific">Alteromonas halophila</name>
    <dbReference type="NCBI Taxonomy" id="516698"/>
    <lineage>
        <taxon>Bacteria</taxon>
        <taxon>Pseudomonadati</taxon>
        <taxon>Pseudomonadota</taxon>
        <taxon>Gammaproteobacteria</taxon>
        <taxon>Alteromonadales</taxon>
        <taxon>Alteromonadaceae</taxon>
        <taxon>Alteromonas/Salinimonas group</taxon>
        <taxon>Alteromonas</taxon>
    </lineage>
</organism>
<reference evidence="2" key="2">
    <citation type="submission" date="2020-09" db="EMBL/GenBank/DDBJ databases">
        <authorList>
            <person name="Sun Q."/>
            <person name="Kim S."/>
        </authorList>
    </citation>
    <scope>NUCLEOTIDE SEQUENCE</scope>
    <source>
        <strain evidence="2">KCTC 22164</strain>
    </source>
</reference>
<dbReference type="Proteomes" id="UP000631300">
    <property type="component" value="Unassembled WGS sequence"/>
</dbReference>
<dbReference type="AlphaFoldDB" id="A0A918JNR6"/>
<dbReference type="EMBL" id="BMXP01000009">
    <property type="protein sequence ID" value="GGW93331.1"/>
    <property type="molecule type" value="Genomic_DNA"/>
</dbReference>
<proteinExistence type="predicted"/>
<feature type="transmembrane region" description="Helical" evidence="1">
    <location>
        <begin position="135"/>
        <end position="155"/>
    </location>
</feature>
<sequence>MHSILWEIVVYSCLIFIGSALLHYLAFRKGVLSQWDEDTGQHALSSEQEDESNDEASHPLIEKWLTFGGGYYGITAFAKLITIELSQAHELATHWPGIDTVLPHPGLNGLINMFVNFFVAQYINFAEAVSWPAYYVSHFPIWQCALFVVITYLVFRGAQHMAWQYFLKKHH</sequence>
<reference evidence="2" key="1">
    <citation type="journal article" date="2014" name="Int. J. Syst. Evol. Microbiol.">
        <title>Complete genome sequence of Corynebacterium casei LMG S-19264T (=DSM 44701T), isolated from a smear-ripened cheese.</title>
        <authorList>
            <consortium name="US DOE Joint Genome Institute (JGI-PGF)"/>
            <person name="Walter F."/>
            <person name="Albersmeier A."/>
            <person name="Kalinowski J."/>
            <person name="Ruckert C."/>
        </authorList>
    </citation>
    <scope>NUCLEOTIDE SEQUENCE</scope>
    <source>
        <strain evidence="2">KCTC 22164</strain>
    </source>
</reference>
<dbReference type="RefSeq" id="WP_189407825.1">
    <property type="nucleotide sequence ID" value="NZ_BMXP01000009.1"/>
</dbReference>